<accession>A0ABV3U0V2</accession>
<dbReference type="Proteomes" id="UP001557484">
    <property type="component" value="Unassembled WGS sequence"/>
</dbReference>
<dbReference type="RefSeq" id="WP_368377214.1">
    <property type="nucleotide sequence ID" value="NZ_JBFRYB010000002.1"/>
</dbReference>
<protein>
    <submittedName>
        <fullName evidence="1">DUF3348 family protein</fullName>
    </submittedName>
</protein>
<organism evidence="1 2">
    <name type="scientific">Zhongshania arctica</name>
    <dbReference type="NCBI Taxonomy" id="3238302"/>
    <lineage>
        <taxon>Bacteria</taxon>
        <taxon>Pseudomonadati</taxon>
        <taxon>Pseudomonadota</taxon>
        <taxon>Gammaproteobacteria</taxon>
        <taxon>Cellvibrionales</taxon>
        <taxon>Spongiibacteraceae</taxon>
        <taxon>Zhongshania</taxon>
    </lineage>
</organism>
<sequence>MNPVSLTSSRLQRVLLDLAVVDGDHNNAQFADKLGELISLSDAIVLAESLRGLKKKPFTAAHSDSDANDVFMQTRAAMLAFIINSFVLEGEGGSEASTSPFILPRPNRDTLDDPNAGFVAYQRFYSLHQSEMDHQVVTLRRQLQQIMSGHSHQLAQLATLDSSMADTMADFSRRAFAGIPHLLAKRFYFLNQQYRDMSSENSDLEPVLANSAQTETARWLQKGGWLDRFIREMQAVLLAELELRLLPVIGLIEALEFEVEKPQ</sequence>
<evidence type="ECO:0000313" key="1">
    <source>
        <dbReference type="EMBL" id="MEX1667100.1"/>
    </source>
</evidence>
<evidence type="ECO:0000313" key="2">
    <source>
        <dbReference type="Proteomes" id="UP001557484"/>
    </source>
</evidence>
<name>A0ABV3U0V2_9GAMM</name>
<comment type="caution">
    <text evidence="1">The sequence shown here is derived from an EMBL/GenBank/DDBJ whole genome shotgun (WGS) entry which is preliminary data.</text>
</comment>
<dbReference type="Pfam" id="PF11828">
    <property type="entry name" value="DUF3348"/>
    <property type="match status" value="1"/>
</dbReference>
<proteinExistence type="predicted"/>
<keyword evidence="2" id="KW-1185">Reference proteome</keyword>
<gene>
    <name evidence="1" type="ORF">AB4875_16515</name>
</gene>
<reference evidence="1 2" key="1">
    <citation type="journal article" date="2011" name="Int. J. Syst. Evol. Microbiol.">
        <title>Zhongshania antarctica gen. nov., sp. nov. and Zhongshania guokunii sp. nov., gammaproteobacteria respectively isolated from coastal attached (fast) ice and surface seawater of the Antarctic.</title>
        <authorList>
            <person name="Li H.J."/>
            <person name="Zhang X.Y."/>
            <person name="Chen C.X."/>
            <person name="Zhang Y.J."/>
            <person name="Gao Z.M."/>
            <person name="Yu Y."/>
            <person name="Chen X.L."/>
            <person name="Chen B."/>
            <person name="Zhang Y.Z."/>
        </authorList>
    </citation>
    <scope>NUCLEOTIDE SEQUENCE [LARGE SCALE GENOMIC DNA]</scope>
    <source>
        <strain evidence="1 2">R06B22</strain>
    </source>
</reference>
<dbReference type="InterPro" id="IPR021783">
    <property type="entry name" value="DUF3348"/>
</dbReference>
<dbReference type="EMBL" id="JBFRYB010000002">
    <property type="protein sequence ID" value="MEX1667100.1"/>
    <property type="molecule type" value="Genomic_DNA"/>
</dbReference>